<sequence>MKLSRNFPLNALRVFDSAARHLSFTKAGEELGMTQTAVSYQIKLLEDFVGSALFERKPRQLRLTENGKRLAPRVTDGLTTLVEAVSDLKQSTGGTLFIHTTPTFAARWLSRHLVSFQIENPDLAVRLETSQDFVDFSGLNVDLAIRAGSGNWPGLKSHLLMRGGFSPMLSPSLADSIGGVKTPEDLLKLRIIDPTDPWWTLWFKAAGIDDPSFLQRTGSRMGAQTFEAAAAIAGQGVAILTPEFYTDEIALGRLIQPFDILSYEAANYWLVYPENRSRSRKIALFCDWIFSLVPQAE</sequence>
<organism evidence="6 7">
    <name type="scientific">Agrobacterium tumefaciens</name>
    <dbReference type="NCBI Taxonomy" id="358"/>
    <lineage>
        <taxon>Bacteria</taxon>
        <taxon>Pseudomonadati</taxon>
        <taxon>Pseudomonadota</taxon>
        <taxon>Alphaproteobacteria</taxon>
        <taxon>Hyphomicrobiales</taxon>
        <taxon>Rhizobiaceae</taxon>
        <taxon>Rhizobium/Agrobacterium group</taxon>
        <taxon>Agrobacterium</taxon>
        <taxon>Agrobacterium tumefaciens complex</taxon>
    </lineage>
</organism>
<evidence type="ECO:0000256" key="3">
    <source>
        <dbReference type="ARBA" id="ARBA00023125"/>
    </source>
</evidence>
<dbReference type="PROSITE" id="PS50931">
    <property type="entry name" value="HTH_LYSR"/>
    <property type="match status" value="1"/>
</dbReference>
<accession>A0A0D0JA42</accession>
<dbReference type="EMBL" id="JXQV01000009">
    <property type="protein sequence ID" value="KIQ02832.1"/>
    <property type="molecule type" value="Genomic_DNA"/>
</dbReference>
<dbReference type="Pfam" id="PF03466">
    <property type="entry name" value="LysR_substrate"/>
    <property type="match status" value="1"/>
</dbReference>
<dbReference type="InterPro" id="IPR005119">
    <property type="entry name" value="LysR_subst-bd"/>
</dbReference>
<comment type="similarity">
    <text evidence="1">Belongs to the LysR transcriptional regulatory family.</text>
</comment>
<feature type="domain" description="HTH lysR-type" evidence="5">
    <location>
        <begin position="7"/>
        <end position="64"/>
    </location>
</feature>
<dbReference type="GO" id="GO:0043565">
    <property type="term" value="F:sequence-specific DNA binding"/>
    <property type="evidence" value="ECO:0007669"/>
    <property type="project" value="TreeGrafter"/>
</dbReference>
<dbReference type="InterPro" id="IPR036388">
    <property type="entry name" value="WH-like_DNA-bd_sf"/>
</dbReference>
<dbReference type="Gene3D" id="1.10.10.10">
    <property type="entry name" value="Winged helix-like DNA-binding domain superfamily/Winged helix DNA-binding domain"/>
    <property type="match status" value="1"/>
</dbReference>
<keyword evidence="2" id="KW-0805">Transcription regulation</keyword>
<dbReference type="PANTHER" id="PTHR30537">
    <property type="entry name" value="HTH-TYPE TRANSCRIPTIONAL REGULATOR"/>
    <property type="match status" value="1"/>
</dbReference>
<name>A0A0D0JA42_AGRTU</name>
<keyword evidence="3" id="KW-0238">DNA-binding</keyword>
<dbReference type="PRINTS" id="PR00039">
    <property type="entry name" value="HTHLYSR"/>
</dbReference>
<evidence type="ECO:0000313" key="6">
    <source>
        <dbReference type="EMBL" id="KIQ02832.1"/>
    </source>
</evidence>
<dbReference type="FunFam" id="1.10.10.10:FF:000038">
    <property type="entry name" value="Glycine cleavage system transcriptional activator"/>
    <property type="match status" value="1"/>
</dbReference>
<dbReference type="Pfam" id="PF00126">
    <property type="entry name" value="HTH_1"/>
    <property type="match status" value="1"/>
</dbReference>
<dbReference type="CDD" id="cd08432">
    <property type="entry name" value="PBP2_GcdR_TrpI_HvrB_AmpR_like"/>
    <property type="match status" value="1"/>
</dbReference>
<evidence type="ECO:0000313" key="7">
    <source>
        <dbReference type="Proteomes" id="UP000035017"/>
    </source>
</evidence>
<dbReference type="InterPro" id="IPR000847">
    <property type="entry name" value="LysR_HTH_N"/>
</dbReference>
<dbReference type="AlphaFoldDB" id="A0A0D0JA42"/>
<protein>
    <submittedName>
        <fullName evidence="6">LysR family transcriptional regulator</fullName>
    </submittedName>
</protein>
<dbReference type="SUPFAM" id="SSF53850">
    <property type="entry name" value="Periplasmic binding protein-like II"/>
    <property type="match status" value="1"/>
</dbReference>
<evidence type="ECO:0000256" key="2">
    <source>
        <dbReference type="ARBA" id="ARBA00023015"/>
    </source>
</evidence>
<dbReference type="PANTHER" id="PTHR30537:SF26">
    <property type="entry name" value="GLYCINE CLEAVAGE SYSTEM TRANSCRIPTIONAL ACTIVATOR"/>
    <property type="match status" value="1"/>
</dbReference>
<dbReference type="Gene3D" id="3.40.190.10">
    <property type="entry name" value="Periplasmic binding protein-like II"/>
    <property type="match status" value="2"/>
</dbReference>
<comment type="caution">
    <text evidence="6">The sequence shown here is derived from an EMBL/GenBank/DDBJ whole genome shotgun (WGS) entry which is preliminary data.</text>
</comment>
<dbReference type="InterPro" id="IPR036390">
    <property type="entry name" value="WH_DNA-bd_sf"/>
</dbReference>
<gene>
    <name evidence="6" type="ORF">RU07_09525</name>
</gene>
<evidence type="ECO:0000256" key="4">
    <source>
        <dbReference type="ARBA" id="ARBA00023163"/>
    </source>
</evidence>
<evidence type="ECO:0000259" key="5">
    <source>
        <dbReference type="PROSITE" id="PS50931"/>
    </source>
</evidence>
<dbReference type="GO" id="GO:0006351">
    <property type="term" value="P:DNA-templated transcription"/>
    <property type="evidence" value="ECO:0007669"/>
    <property type="project" value="TreeGrafter"/>
</dbReference>
<dbReference type="Proteomes" id="UP000035017">
    <property type="component" value="Unassembled WGS sequence"/>
</dbReference>
<dbReference type="SUPFAM" id="SSF46785">
    <property type="entry name" value="Winged helix' DNA-binding domain"/>
    <property type="match status" value="1"/>
</dbReference>
<dbReference type="GO" id="GO:0003700">
    <property type="term" value="F:DNA-binding transcription factor activity"/>
    <property type="evidence" value="ECO:0007669"/>
    <property type="project" value="InterPro"/>
</dbReference>
<dbReference type="InterPro" id="IPR058163">
    <property type="entry name" value="LysR-type_TF_proteobact-type"/>
</dbReference>
<evidence type="ECO:0000256" key="1">
    <source>
        <dbReference type="ARBA" id="ARBA00009437"/>
    </source>
</evidence>
<proteinExistence type="inferred from homology"/>
<keyword evidence="4" id="KW-0804">Transcription</keyword>
<reference evidence="6 7" key="1">
    <citation type="submission" date="2014-12" db="EMBL/GenBank/DDBJ databases">
        <title>16Stimator: statistical estimation of ribosomal gene copy numbers from draft genome assemblies.</title>
        <authorList>
            <person name="Perisin M.A."/>
            <person name="Vetter M."/>
            <person name="Gilbert J.A."/>
            <person name="Bergelson J."/>
        </authorList>
    </citation>
    <scope>NUCLEOTIDE SEQUENCE [LARGE SCALE GENOMIC DNA]</scope>
    <source>
        <strain evidence="6 7">MEJ076</strain>
    </source>
</reference>